<dbReference type="CDD" id="cd00593">
    <property type="entry name" value="RIBOc"/>
    <property type="match status" value="1"/>
</dbReference>
<organism evidence="2 3">
    <name type="scientific">candidate division CPR2 bacterium GW2011_GWC2_39_10</name>
    <dbReference type="NCBI Taxonomy" id="1618345"/>
    <lineage>
        <taxon>Bacteria</taxon>
        <taxon>Bacteria division CPR2</taxon>
    </lineage>
</organism>
<dbReference type="SUPFAM" id="SSF69065">
    <property type="entry name" value="RNase III domain-like"/>
    <property type="match status" value="1"/>
</dbReference>
<comment type="caution">
    <text evidence="2">The sequence shown here is derived from an EMBL/GenBank/DDBJ whole genome shotgun (WGS) entry which is preliminary data.</text>
</comment>
<gene>
    <name evidence="2" type="ORF">UT18_C0013G0016</name>
</gene>
<dbReference type="STRING" id="1618345.UT18_C0013G0016"/>
<accession>A0A0G0P754</accession>
<evidence type="ECO:0000313" key="2">
    <source>
        <dbReference type="EMBL" id="KKQ93969.1"/>
    </source>
</evidence>
<dbReference type="GO" id="GO:0006396">
    <property type="term" value="P:RNA processing"/>
    <property type="evidence" value="ECO:0007669"/>
    <property type="project" value="InterPro"/>
</dbReference>
<dbReference type="Gene3D" id="1.10.1520.10">
    <property type="entry name" value="Ribonuclease III domain"/>
    <property type="match status" value="1"/>
</dbReference>
<proteinExistence type="predicted"/>
<dbReference type="AlphaFoldDB" id="A0A0G0P754"/>
<dbReference type="Proteomes" id="UP000034207">
    <property type="component" value="Unassembled WGS sequence"/>
</dbReference>
<evidence type="ECO:0000313" key="3">
    <source>
        <dbReference type="Proteomes" id="UP000034207"/>
    </source>
</evidence>
<dbReference type="Pfam" id="PF00636">
    <property type="entry name" value="Ribonuclease_3"/>
    <property type="match status" value="1"/>
</dbReference>
<protein>
    <recommendedName>
        <fullName evidence="1">RNase III domain-containing protein</fullName>
    </recommendedName>
</protein>
<evidence type="ECO:0000259" key="1">
    <source>
        <dbReference type="PROSITE" id="PS50142"/>
    </source>
</evidence>
<dbReference type="InterPro" id="IPR036389">
    <property type="entry name" value="RNase_III_sf"/>
</dbReference>
<dbReference type="EMBL" id="LBVV01000013">
    <property type="protein sequence ID" value="KKQ93969.1"/>
    <property type="molecule type" value="Genomic_DNA"/>
</dbReference>
<dbReference type="SMART" id="SM00535">
    <property type="entry name" value="RIBOc"/>
    <property type="match status" value="1"/>
</dbReference>
<name>A0A0G0P754_UNCC2</name>
<sequence length="281" mass="31886">MKALSQVCESTVKQIQERLGISLNDENLLVKAILPKMELEGQLKEFFGDRILAYILTQHIHRNYPHLNVTQAHKILSRLAQNKSFADAFSDFGIKDLVEINVNSNVGLKKAADRFEALIAILHEDRGLDYASSFVLSIFGPKIDKMAASGVQELEGDREGFETNRQRKYLEKILRGQVILRYNYFTSDESPKNEAVLIVNGKEYGREAGMSERKAKRAVIRQVYLTVQRRQELMNKTKFELLLRAKDHGLKGIMMLRKGDLALRLAGCPIELASEIIPKVA</sequence>
<dbReference type="GO" id="GO:0004525">
    <property type="term" value="F:ribonuclease III activity"/>
    <property type="evidence" value="ECO:0007669"/>
    <property type="project" value="InterPro"/>
</dbReference>
<reference evidence="2 3" key="1">
    <citation type="journal article" date="2015" name="Nature">
        <title>rRNA introns, odd ribosomes, and small enigmatic genomes across a large radiation of phyla.</title>
        <authorList>
            <person name="Brown C.T."/>
            <person name="Hug L.A."/>
            <person name="Thomas B.C."/>
            <person name="Sharon I."/>
            <person name="Castelle C.J."/>
            <person name="Singh A."/>
            <person name="Wilkins M.J."/>
            <person name="Williams K.H."/>
            <person name="Banfield J.F."/>
        </authorList>
    </citation>
    <scope>NUCLEOTIDE SEQUENCE [LARGE SCALE GENOMIC DNA]</scope>
</reference>
<dbReference type="PROSITE" id="PS50142">
    <property type="entry name" value="RNASE_3_2"/>
    <property type="match status" value="1"/>
</dbReference>
<dbReference type="InterPro" id="IPR000999">
    <property type="entry name" value="RNase_III_dom"/>
</dbReference>
<feature type="domain" description="RNase III" evidence="1">
    <location>
        <begin position="12"/>
        <end position="127"/>
    </location>
</feature>